<comment type="catalytic activity">
    <reaction evidence="9">
        <text>DNA(n) + a 2'-deoxyribonucleoside 5'-triphosphate = DNA(n+1) + diphosphate</text>
        <dbReference type="Rhea" id="RHEA:22508"/>
        <dbReference type="Rhea" id="RHEA-COMP:17339"/>
        <dbReference type="Rhea" id="RHEA-COMP:17340"/>
        <dbReference type="ChEBI" id="CHEBI:33019"/>
        <dbReference type="ChEBI" id="CHEBI:61560"/>
        <dbReference type="ChEBI" id="CHEBI:173112"/>
        <dbReference type="EC" id="2.7.7.49"/>
    </reaction>
</comment>
<keyword evidence="5" id="KW-0460">Magnesium</keyword>
<evidence type="ECO:0000256" key="9">
    <source>
        <dbReference type="ARBA" id="ARBA00048173"/>
    </source>
</evidence>
<dbReference type="Proteomes" id="UP000005435">
    <property type="component" value="Chromosome"/>
</dbReference>
<dbReference type="Pfam" id="PF00078">
    <property type="entry name" value="RVT_1"/>
    <property type="match status" value="1"/>
</dbReference>
<evidence type="ECO:0000256" key="8">
    <source>
        <dbReference type="ARBA" id="ARBA00034120"/>
    </source>
</evidence>
<dbReference type="GO" id="GO:0003964">
    <property type="term" value="F:RNA-directed DNA polymerase activity"/>
    <property type="evidence" value="ECO:0007669"/>
    <property type="project" value="UniProtKB-KW"/>
</dbReference>
<keyword evidence="3" id="KW-0548">Nucleotidyltransferase</keyword>
<evidence type="ECO:0000256" key="4">
    <source>
        <dbReference type="ARBA" id="ARBA00022723"/>
    </source>
</evidence>
<keyword evidence="12" id="KW-1185">Reference proteome</keyword>
<dbReference type="InterPro" id="IPR043128">
    <property type="entry name" value="Rev_trsase/Diguanyl_cyclase"/>
</dbReference>
<dbReference type="EC" id="2.7.7.49" evidence="1"/>
<reference evidence="12" key="1">
    <citation type="submission" date="2011-12" db="EMBL/GenBank/DDBJ databases">
        <title>Complete sequence of Clostridium clariflavum DSM 19732.</title>
        <authorList>
            <consortium name="US DOE Joint Genome Institute"/>
            <person name="Lucas S."/>
            <person name="Han J."/>
            <person name="Lapidus A."/>
            <person name="Cheng J.-F."/>
            <person name="Goodwin L."/>
            <person name="Pitluck S."/>
            <person name="Peters L."/>
            <person name="Teshima H."/>
            <person name="Detter J.C."/>
            <person name="Han C."/>
            <person name="Tapia R."/>
            <person name="Land M."/>
            <person name="Hauser L."/>
            <person name="Kyrpides N."/>
            <person name="Ivanova N."/>
            <person name="Pagani I."/>
            <person name="Kitzmiller T."/>
            <person name="Lynd L."/>
            <person name="Izquierdo J."/>
            <person name="Woyke T."/>
        </authorList>
    </citation>
    <scope>NUCLEOTIDE SEQUENCE [LARGE SCALE GENOMIC DNA]</scope>
    <source>
        <strain evidence="12">DSM 19732 / NBRC 101661 / EBR45</strain>
    </source>
</reference>
<dbReference type="PRINTS" id="PR00866">
    <property type="entry name" value="RNADNAPOLMS"/>
</dbReference>
<evidence type="ECO:0000256" key="1">
    <source>
        <dbReference type="ARBA" id="ARBA00012493"/>
    </source>
</evidence>
<protein>
    <recommendedName>
        <fullName evidence="1">RNA-directed DNA polymerase</fullName>
        <ecNumber evidence="1">2.7.7.49</ecNumber>
    </recommendedName>
</protein>
<comment type="similarity">
    <text evidence="8">Belongs to the bacterial reverse transcriptase family.</text>
</comment>
<evidence type="ECO:0000256" key="5">
    <source>
        <dbReference type="ARBA" id="ARBA00022842"/>
    </source>
</evidence>
<keyword evidence="6 11" id="KW-0695">RNA-directed DNA polymerase</keyword>
<dbReference type="InterPro" id="IPR000123">
    <property type="entry name" value="Reverse_transcriptase_msDNA"/>
</dbReference>
<accession>G8M0C2</accession>
<name>G8M0C2_ACECE</name>
<evidence type="ECO:0000256" key="7">
    <source>
        <dbReference type="ARBA" id="ARBA00023118"/>
    </source>
</evidence>
<organism evidence="11 12">
    <name type="scientific">Acetivibrio clariflavus (strain DSM 19732 / NBRC 101661 / EBR45)</name>
    <name type="common">Clostridium clariflavum</name>
    <dbReference type="NCBI Taxonomy" id="720554"/>
    <lineage>
        <taxon>Bacteria</taxon>
        <taxon>Bacillati</taxon>
        <taxon>Bacillota</taxon>
        <taxon>Clostridia</taxon>
        <taxon>Eubacteriales</taxon>
        <taxon>Oscillospiraceae</taxon>
        <taxon>Acetivibrio</taxon>
    </lineage>
</organism>
<dbReference type="PROSITE" id="PS50878">
    <property type="entry name" value="RT_POL"/>
    <property type="match status" value="1"/>
</dbReference>
<gene>
    <name evidence="11" type="ordered locus">Clocl_0184</name>
</gene>
<dbReference type="RefSeq" id="WP_014253567.1">
    <property type="nucleotide sequence ID" value="NC_016627.1"/>
</dbReference>
<dbReference type="InterPro" id="IPR043502">
    <property type="entry name" value="DNA/RNA_pol_sf"/>
</dbReference>
<proteinExistence type="inferred from homology"/>
<dbReference type="NCBIfam" id="NF038233">
    <property type="entry name" value="retron_St85_RT"/>
    <property type="match status" value="1"/>
</dbReference>
<dbReference type="GO" id="GO:0051607">
    <property type="term" value="P:defense response to virus"/>
    <property type="evidence" value="ECO:0007669"/>
    <property type="project" value="UniProtKB-KW"/>
</dbReference>
<reference evidence="11 12" key="2">
    <citation type="journal article" date="2012" name="Stand. Genomic Sci.">
        <title>Complete Genome Sequence of Clostridium clariflavum DSM 19732.</title>
        <authorList>
            <person name="Izquierdo J.A."/>
            <person name="Goodwin L."/>
            <person name="Davenport K.W."/>
            <person name="Teshima H."/>
            <person name="Bruce D."/>
            <person name="Detter C."/>
            <person name="Tapia R."/>
            <person name="Han S."/>
            <person name="Land M."/>
            <person name="Hauser L."/>
            <person name="Jeffries C.D."/>
            <person name="Han J."/>
            <person name="Pitluck S."/>
            <person name="Nolan M."/>
            <person name="Chen A."/>
            <person name="Huntemann M."/>
            <person name="Mavromatis K."/>
            <person name="Mikhailova N."/>
            <person name="Liolios K."/>
            <person name="Woyke T."/>
            <person name="Lynd L.R."/>
        </authorList>
    </citation>
    <scope>NUCLEOTIDE SEQUENCE [LARGE SCALE GENOMIC DNA]</scope>
    <source>
        <strain evidence="12">DSM 19732 / NBRC 101661 / EBR45</strain>
    </source>
</reference>
<evidence type="ECO:0000313" key="12">
    <source>
        <dbReference type="Proteomes" id="UP000005435"/>
    </source>
</evidence>
<dbReference type="InterPro" id="IPR051083">
    <property type="entry name" value="GrpII_Intron_Splice-Mob/Def"/>
</dbReference>
<dbReference type="HOGENOM" id="CLU_028398_2_0_9"/>
<keyword evidence="7" id="KW-0051">Antiviral defense</keyword>
<evidence type="ECO:0000313" key="11">
    <source>
        <dbReference type="EMBL" id="AEV66929.1"/>
    </source>
</evidence>
<dbReference type="KEGG" id="ccl:Clocl_0184"/>
<dbReference type="PANTHER" id="PTHR34047:SF7">
    <property type="entry name" value="RNA-DIRECTED DNA POLYMERASE"/>
    <property type="match status" value="1"/>
</dbReference>
<dbReference type="OrthoDB" id="9788687at2"/>
<dbReference type="Gene3D" id="3.10.10.10">
    <property type="entry name" value="HIV Type 1 Reverse Transcriptase, subunit A, domain 1"/>
    <property type="match status" value="1"/>
</dbReference>
<dbReference type="GO" id="GO:0003723">
    <property type="term" value="F:RNA binding"/>
    <property type="evidence" value="ECO:0007669"/>
    <property type="project" value="InterPro"/>
</dbReference>
<dbReference type="EMBL" id="CP003065">
    <property type="protein sequence ID" value="AEV66929.1"/>
    <property type="molecule type" value="Genomic_DNA"/>
</dbReference>
<keyword evidence="2" id="KW-0808">Transferase</keyword>
<dbReference type="STRING" id="720554.Clocl_0184"/>
<dbReference type="InterPro" id="IPR000477">
    <property type="entry name" value="RT_dom"/>
</dbReference>
<dbReference type="eggNOG" id="COG3344">
    <property type="taxonomic scope" value="Bacteria"/>
</dbReference>
<evidence type="ECO:0000256" key="3">
    <source>
        <dbReference type="ARBA" id="ARBA00022695"/>
    </source>
</evidence>
<dbReference type="GO" id="GO:0046872">
    <property type="term" value="F:metal ion binding"/>
    <property type="evidence" value="ECO:0007669"/>
    <property type="project" value="UniProtKB-KW"/>
</dbReference>
<evidence type="ECO:0000256" key="6">
    <source>
        <dbReference type="ARBA" id="ARBA00022918"/>
    </source>
</evidence>
<evidence type="ECO:0000259" key="10">
    <source>
        <dbReference type="PROSITE" id="PS50878"/>
    </source>
</evidence>
<dbReference type="PANTHER" id="PTHR34047">
    <property type="entry name" value="NUCLEAR INTRON MATURASE 1, MITOCHONDRIAL-RELATED"/>
    <property type="match status" value="1"/>
</dbReference>
<sequence>MIQKDYTDSFILNALNLPTISDLDSLSDAFAISKRLIFLLTKKTENYYKRFYIKKRDGTSREILSPTYSLKLIQRWILKEILEKVSLSEQAMAYKKGKNNGIKKNAMHHRYSLYILEMDIKDFFHSIKRERVFYLFKNLGYNNMVSNILTNLCTYNGYLPQGGVCSPYISNLICYRLDNRLSGLCGKRDILYTRYADDLTFSSDNKQTLTKAINIIINIIEDEGFKVNKNKTRLLSPGSHKKVTGITVNDSKIKASKQLKRTVRAMIHQAIVTADYSQIDRIRGIVSYINSIEVGYREKVITYINSLSNKDYAFFEEIVERFNDNKIFKEIQDMNYKGYDYDDQVSLELEKIVSARQEYLGKIGKVDFLSAHIQSQQDEFKTNAAATKETYE</sequence>
<evidence type="ECO:0000256" key="2">
    <source>
        <dbReference type="ARBA" id="ARBA00022679"/>
    </source>
</evidence>
<keyword evidence="4" id="KW-0479">Metal-binding</keyword>
<dbReference type="SUPFAM" id="SSF56672">
    <property type="entry name" value="DNA/RNA polymerases"/>
    <property type="match status" value="1"/>
</dbReference>
<feature type="domain" description="Reverse transcriptase" evidence="10">
    <location>
        <begin position="34"/>
        <end position="248"/>
    </location>
</feature>
<dbReference type="AlphaFoldDB" id="G8M0C2"/>
<dbReference type="CDD" id="cd03487">
    <property type="entry name" value="RT_Bac_retron_II"/>
    <property type="match status" value="1"/>
</dbReference>
<dbReference type="Gene3D" id="3.30.70.270">
    <property type="match status" value="1"/>
</dbReference>